<protein>
    <submittedName>
        <fullName evidence="1">Uncharacterized protein</fullName>
    </submittedName>
</protein>
<dbReference type="AlphaFoldDB" id="A0A091DPU4"/>
<sequence length="134" mass="14516">MGDRDRQPSEGRMPLRLGELKISEDSCSTVRHPSAYASGGNLQIREASNHRGIVFAEGTWNHLAGEGKQKETPTVYKTADTVAARAARHSRQPTPKHKGPVAVANAKVIETDNVPDLEEFTLRCCSGLTHSGPT</sequence>
<evidence type="ECO:0000313" key="2">
    <source>
        <dbReference type="Proteomes" id="UP000028990"/>
    </source>
</evidence>
<name>A0A091DPU4_FUKDA</name>
<accession>A0A091DPU4</accession>
<dbReference type="EMBL" id="KN122104">
    <property type="protein sequence ID" value="KFO33097.1"/>
    <property type="molecule type" value="Genomic_DNA"/>
</dbReference>
<keyword evidence="2" id="KW-1185">Reference proteome</keyword>
<reference evidence="1 2" key="1">
    <citation type="submission" date="2013-11" db="EMBL/GenBank/DDBJ databases">
        <title>The Damaraland mole rat (Fukomys damarensis) genome and evolution of African mole rats.</title>
        <authorList>
            <person name="Gladyshev V.N."/>
            <person name="Fang X."/>
        </authorList>
    </citation>
    <scope>NUCLEOTIDE SEQUENCE [LARGE SCALE GENOMIC DNA]</scope>
    <source>
        <tissue evidence="1">Liver</tissue>
    </source>
</reference>
<organism evidence="1 2">
    <name type="scientific">Fukomys damarensis</name>
    <name type="common">Damaraland mole rat</name>
    <name type="synonym">Cryptomys damarensis</name>
    <dbReference type="NCBI Taxonomy" id="885580"/>
    <lineage>
        <taxon>Eukaryota</taxon>
        <taxon>Metazoa</taxon>
        <taxon>Chordata</taxon>
        <taxon>Craniata</taxon>
        <taxon>Vertebrata</taxon>
        <taxon>Euteleostomi</taxon>
        <taxon>Mammalia</taxon>
        <taxon>Eutheria</taxon>
        <taxon>Euarchontoglires</taxon>
        <taxon>Glires</taxon>
        <taxon>Rodentia</taxon>
        <taxon>Hystricomorpha</taxon>
        <taxon>Bathyergidae</taxon>
        <taxon>Fukomys</taxon>
    </lineage>
</organism>
<proteinExistence type="predicted"/>
<evidence type="ECO:0000313" key="1">
    <source>
        <dbReference type="EMBL" id="KFO33097.1"/>
    </source>
</evidence>
<gene>
    <name evidence="1" type="ORF">H920_05285</name>
</gene>
<dbReference type="Proteomes" id="UP000028990">
    <property type="component" value="Unassembled WGS sequence"/>
</dbReference>